<keyword evidence="7 10" id="KW-0274">FAD</keyword>
<dbReference type="EC" id="1.5.-.-" evidence="10"/>
<comment type="function">
    <text evidence="10">Catalyzes the last two steps in the biosynthesis of 5-methylaminomethyl-2-thiouridine (mnm(5)s(2)U) at the wobble position (U34) in tRNA. Catalyzes the FAD-dependent demodification of cmnm(5)s(2)U34 to nm(5)s(2)U34, followed by the transfer of a methyl group from S-adenosyl-L-methionine to nm(5)s(2)U34, to form mnm(5)s(2)U34.</text>
</comment>
<evidence type="ECO:0000256" key="8">
    <source>
        <dbReference type="ARBA" id="ARBA00023002"/>
    </source>
</evidence>
<dbReference type="SUPFAM" id="SSF51905">
    <property type="entry name" value="FAD/NAD(P)-binding domain"/>
    <property type="match status" value="1"/>
</dbReference>
<gene>
    <name evidence="10 14" type="primary">mnmC</name>
    <name evidence="14" type="ORF">Maes01_02551</name>
</gene>
<feature type="region of interest" description="tRNA (mnm(5)s(2)U34)-methyltransferase" evidence="10">
    <location>
        <begin position="1"/>
        <end position="242"/>
    </location>
</feature>
<evidence type="ECO:0000256" key="7">
    <source>
        <dbReference type="ARBA" id="ARBA00022827"/>
    </source>
</evidence>
<organism evidence="14 15">
    <name type="scientific">Microbulbifer aestuariivivens</name>
    <dbReference type="NCBI Taxonomy" id="1908308"/>
    <lineage>
        <taxon>Bacteria</taxon>
        <taxon>Pseudomonadati</taxon>
        <taxon>Pseudomonadota</taxon>
        <taxon>Gammaproteobacteria</taxon>
        <taxon>Cellvibrionales</taxon>
        <taxon>Microbulbiferaceae</taxon>
        <taxon>Microbulbifer</taxon>
    </lineage>
</organism>
<feature type="region of interest" description="FAD-dependent cmnm(5)s(2)U34 oxidoreductase" evidence="10">
    <location>
        <begin position="288"/>
        <end position="680"/>
    </location>
</feature>
<evidence type="ECO:0000256" key="10">
    <source>
        <dbReference type="HAMAP-Rule" id="MF_01102"/>
    </source>
</evidence>
<evidence type="ECO:0000259" key="13">
    <source>
        <dbReference type="Pfam" id="PF05430"/>
    </source>
</evidence>
<keyword evidence="5 10" id="KW-0949">S-adenosyl-L-methionine</keyword>
<keyword evidence="15" id="KW-1185">Reference proteome</keyword>
<comment type="similarity">
    <text evidence="10">In the C-terminal section; belongs to the DAO family.</text>
</comment>
<evidence type="ECO:0000313" key="14">
    <source>
        <dbReference type="EMBL" id="GAA5525972.1"/>
    </source>
</evidence>
<evidence type="ECO:0000256" key="11">
    <source>
        <dbReference type="SAM" id="MobiDB-lite"/>
    </source>
</evidence>
<dbReference type="Gene3D" id="3.50.50.60">
    <property type="entry name" value="FAD/NAD(P)-binding domain"/>
    <property type="match status" value="1"/>
</dbReference>
<accession>A0ABP9WRZ2</accession>
<keyword evidence="2 10" id="KW-0489">Methyltransferase</keyword>
<dbReference type="Pfam" id="PF05430">
    <property type="entry name" value="Methyltransf_30"/>
    <property type="match status" value="1"/>
</dbReference>
<comment type="cofactor">
    <cofactor evidence="10">
        <name>FAD</name>
        <dbReference type="ChEBI" id="CHEBI:57692"/>
    </cofactor>
</comment>
<protein>
    <recommendedName>
        <fullName evidence="10">tRNA 5-methylaminomethyl-2-thiouridine biosynthesis bifunctional protein MnmC</fullName>
        <shortName evidence="10">tRNA mnm(5)s(2)U biosynthesis bifunctional protein</shortName>
    </recommendedName>
    <domain>
        <recommendedName>
            <fullName evidence="10">tRNA (mnm(5)s(2)U34)-methyltransferase</fullName>
            <ecNumber evidence="10">2.1.1.61</ecNumber>
        </recommendedName>
    </domain>
    <domain>
        <recommendedName>
            <fullName evidence="10">FAD-dependent cmnm(5)s(2)U34 oxidoreductase</fullName>
            <ecNumber evidence="10">1.5.-.-</ecNumber>
        </recommendedName>
    </domain>
</protein>
<feature type="domain" description="FAD dependent oxidoreductase" evidence="12">
    <location>
        <begin position="285"/>
        <end position="648"/>
    </location>
</feature>
<dbReference type="InterPro" id="IPR023032">
    <property type="entry name" value="tRNA_MAMT_biosynth_bifunc_MnmC"/>
</dbReference>
<evidence type="ECO:0000256" key="2">
    <source>
        <dbReference type="ARBA" id="ARBA00022603"/>
    </source>
</evidence>
<comment type="subcellular location">
    <subcellularLocation>
        <location evidence="10">Cytoplasm</location>
    </subcellularLocation>
</comment>
<keyword evidence="3 10" id="KW-0285">Flavoprotein</keyword>
<dbReference type="InterPro" id="IPR017610">
    <property type="entry name" value="tRNA_S-uridine_synth_MnmC_C"/>
</dbReference>
<dbReference type="InterPro" id="IPR036188">
    <property type="entry name" value="FAD/NAD-bd_sf"/>
</dbReference>
<dbReference type="RefSeq" id="WP_345552085.1">
    <property type="nucleotide sequence ID" value="NZ_BAABRT010000023.1"/>
</dbReference>
<sequence length="680" mass="74223">MESEHPHADIHWREDGQPLSRAFDDVYFSRESGLEETRHVFLQHNQLAERWAGLAAGERFTIGETGFGTGLNFLAAWQLWREAAPDGAQLHFISVEKYPLRAADLCRALALWPALQSLSAQLLEAYPPLLAAGVHRLQFPQVTLTLVIGEASEGFAALRLGDDSRDRQVNAWFLDGFAPSKNPAMWTDALFRNIAALSAEGATFATFTCAGLVRRGLREAGFTLEKVPGFGRKREMLRGRLAALTAPPVSTTPWHLPEHLSGHHTPSPNPNTEPKPEPEPRNRVIAVIGAGIAGATTARALAERGYSVMVFERGAAPGNGGSGNRQGILYAKLSHRPGPNGDFNLHALLFALRYYPRLCPQLFHACGLLQLAQGHKEETLQAQLREWLAPLDADALAQPVDPAGASALAGIPLPFAGLYFPRSGWLEPANVCAALLHHDNIQLHCHTSIEQLRQNDAGWQLQGSASAHYRADAVVICCAESSPGFSQSSELPLIPIRGQVSIAEATESSSQLRMAVCGDGYVAPPWRGRQSFGATFKLRQTGTDLREVEQRENLEMLAQLMPQAADEFGSQTLSGRAALRAATPDYLPMSGPLPDWASLRGTYSFLRRNRKALIPERCQYPAGLFALCGLGSRGFTYAPLAAEVLASWISGEYMPVTETLARALHPARFAIRDLGKNRQR</sequence>
<evidence type="ECO:0000256" key="6">
    <source>
        <dbReference type="ARBA" id="ARBA00022694"/>
    </source>
</evidence>
<dbReference type="SUPFAM" id="SSF54373">
    <property type="entry name" value="FAD-linked reductases, C-terminal domain"/>
    <property type="match status" value="1"/>
</dbReference>
<evidence type="ECO:0000256" key="1">
    <source>
        <dbReference type="ARBA" id="ARBA00022490"/>
    </source>
</evidence>
<comment type="caution">
    <text evidence="14">The sequence shown here is derived from an EMBL/GenBank/DDBJ whole genome shotgun (WGS) entry which is preliminary data.</text>
</comment>
<dbReference type="InterPro" id="IPR006076">
    <property type="entry name" value="FAD-dep_OxRdtase"/>
</dbReference>
<reference evidence="14 15" key="1">
    <citation type="submission" date="2024-02" db="EMBL/GenBank/DDBJ databases">
        <title>Microbulbifer aestuariivivens NBRC 112533.</title>
        <authorList>
            <person name="Ichikawa N."/>
            <person name="Katano-Makiyama Y."/>
            <person name="Hidaka K."/>
        </authorList>
    </citation>
    <scope>NUCLEOTIDE SEQUENCE [LARGE SCALE GENOMIC DNA]</scope>
    <source>
        <strain evidence="14 15">NBRC 112533</strain>
    </source>
</reference>
<evidence type="ECO:0000256" key="5">
    <source>
        <dbReference type="ARBA" id="ARBA00022691"/>
    </source>
</evidence>
<dbReference type="InterPro" id="IPR029063">
    <property type="entry name" value="SAM-dependent_MTases_sf"/>
</dbReference>
<feature type="domain" description="MnmC-like methyltransferase" evidence="13">
    <location>
        <begin position="115"/>
        <end position="240"/>
    </location>
</feature>
<keyword evidence="9 10" id="KW-0511">Multifunctional enzyme</keyword>
<dbReference type="EC" id="2.1.1.61" evidence="10"/>
<dbReference type="PANTHER" id="PTHR13847">
    <property type="entry name" value="SARCOSINE DEHYDROGENASE-RELATED"/>
    <property type="match status" value="1"/>
</dbReference>
<dbReference type="InterPro" id="IPR047785">
    <property type="entry name" value="tRNA_MNMC2"/>
</dbReference>
<dbReference type="InterPro" id="IPR008471">
    <property type="entry name" value="MnmC-like_methylTransf"/>
</dbReference>
<dbReference type="Pfam" id="PF01266">
    <property type="entry name" value="DAO"/>
    <property type="match status" value="1"/>
</dbReference>
<feature type="region of interest" description="Disordered" evidence="11">
    <location>
        <begin position="248"/>
        <end position="280"/>
    </location>
</feature>
<evidence type="ECO:0000256" key="3">
    <source>
        <dbReference type="ARBA" id="ARBA00022630"/>
    </source>
</evidence>
<evidence type="ECO:0000256" key="4">
    <source>
        <dbReference type="ARBA" id="ARBA00022679"/>
    </source>
</evidence>
<name>A0ABP9WRZ2_9GAMM</name>
<keyword evidence="6 10" id="KW-0819">tRNA processing</keyword>
<keyword evidence="8 10" id="KW-0560">Oxidoreductase</keyword>
<comment type="catalytic activity">
    <reaction evidence="10">
        <text>5-aminomethyl-2-thiouridine(34) in tRNA + S-adenosyl-L-methionine = 5-methylaminomethyl-2-thiouridine(34) in tRNA + S-adenosyl-L-homocysteine + H(+)</text>
        <dbReference type="Rhea" id="RHEA:19569"/>
        <dbReference type="Rhea" id="RHEA-COMP:10195"/>
        <dbReference type="Rhea" id="RHEA-COMP:10197"/>
        <dbReference type="ChEBI" id="CHEBI:15378"/>
        <dbReference type="ChEBI" id="CHEBI:57856"/>
        <dbReference type="ChEBI" id="CHEBI:59789"/>
        <dbReference type="ChEBI" id="CHEBI:74454"/>
        <dbReference type="ChEBI" id="CHEBI:74455"/>
        <dbReference type="EC" id="2.1.1.61"/>
    </reaction>
</comment>
<dbReference type="PANTHER" id="PTHR13847:SF283">
    <property type="entry name" value="TRNA 5-METHYLAMINOMETHYL-2-THIOURIDINE BIOSYNTHESIS BIFUNCTIONAL PROTEIN MNMC"/>
    <property type="match status" value="1"/>
</dbReference>
<dbReference type="EMBL" id="BAABRT010000023">
    <property type="protein sequence ID" value="GAA5525972.1"/>
    <property type="molecule type" value="Genomic_DNA"/>
</dbReference>
<dbReference type="HAMAP" id="MF_01102">
    <property type="entry name" value="MnmC"/>
    <property type="match status" value="1"/>
</dbReference>
<dbReference type="Gene3D" id="3.30.9.10">
    <property type="entry name" value="D-Amino Acid Oxidase, subunit A, domain 2"/>
    <property type="match status" value="1"/>
</dbReference>
<evidence type="ECO:0000256" key="9">
    <source>
        <dbReference type="ARBA" id="ARBA00023268"/>
    </source>
</evidence>
<dbReference type="NCBIfam" id="NF002481">
    <property type="entry name" value="PRK01747.1-2"/>
    <property type="match status" value="1"/>
</dbReference>
<keyword evidence="4 10" id="KW-0808">Transferase</keyword>
<dbReference type="Gene3D" id="3.40.50.150">
    <property type="entry name" value="Vaccinia Virus protein VP39"/>
    <property type="match status" value="1"/>
</dbReference>
<proteinExistence type="inferred from homology"/>
<keyword evidence="1 10" id="KW-0963">Cytoplasm</keyword>
<evidence type="ECO:0000313" key="15">
    <source>
        <dbReference type="Proteomes" id="UP001408594"/>
    </source>
</evidence>
<dbReference type="Proteomes" id="UP001408594">
    <property type="component" value="Unassembled WGS sequence"/>
</dbReference>
<comment type="similarity">
    <text evidence="10">In the N-terminal section; belongs to the methyltransferase superfamily. tRNA (mnm(5)s(2)U34)-methyltransferase family.</text>
</comment>
<dbReference type="NCBIfam" id="TIGR03197">
    <property type="entry name" value="MnmC_Cterm"/>
    <property type="match status" value="1"/>
</dbReference>
<evidence type="ECO:0000259" key="12">
    <source>
        <dbReference type="Pfam" id="PF01266"/>
    </source>
</evidence>
<dbReference type="NCBIfam" id="NF033855">
    <property type="entry name" value="tRNA_MNMC2"/>
    <property type="match status" value="1"/>
</dbReference>